<dbReference type="PROSITE" id="PS51746">
    <property type="entry name" value="PPM_2"/>
    <property type="match status" value="1"/>
</dbReference>
<organism evidence="2 3">
    <name type="scientific">Candidatus Hepatoplasma crinochetorum</name>
    <dbReference type="NCBI Taxonomy" id="295596"/>
    <lineage>
        <taxon>Bacteria</taxon>
        <taxon>Bacillati</taxon>
        <taxon>Mycoplasmatota</taxon>
        <taxon>Mollicutes</taxon>
        <taxon>Candidatus Hepatoplasmataceae</taxon>
        <taxon>Candidatus Hepatoplasma</taxon>
    </lineage>
</organism>
<dbReference type="Proteomes" id="UP000242141">
    <property type="component" value="Unassembled WGS sequence"/>
</dbReference>
<dbReference type="Pfam" id="PF13672">
    <property type="entry name" value="PP2C_2"/>
    <property type="match status" value="1"/>
</dbReference>
<sequence>MKFNFAGKTVKGVRSENQDNFTVFLAKNKTYLVAAIADGMGGYQGGKLASEVTINFIERDFKDLDLKYKTDNDIFNLMIKEIRLIQLKLIQLIQEKNAPFNMGTTINFNLIFNKKIYTLNIGDTRSTFYFRKRLKDISEDHNLATLAKKDINFRKYLKYTNYLTSALGPKRESKLDIFITNIEKKGILIIASDGIHNFVKAKELLRILKQDNSLTKKVERIISKAIKNQSNDNMTCVLVEYGV</sequence>
<evidence type="ECO:0000259" key="1">
    <source>
        <dbReference type="PROSITE" id="PS51746"/>
    </source>
</evidence>
<accession>A0A0G7ZNP8</accession>
<dbReference type="InterPro" id="IPR001932">
    <property type="entry name" value="PPM-type_phosphatase-like_dom"/>
</dbReference>
<feature type="domain" description="PPM-type phosphatase" evidence="1">
    <location>
        <begin position="2"/>
        <end position="241"/>
    </location>
</feature>
<reference evidence="3" key="1">
    <citation type="submission" date="2015-05" db="EMBL/GenBank/DDBJ databases">
        <authorList>
            <person name="Collingro A."/>
        </authorList>
    </citation>
    <scope>NUCLEOTIDE SEQUENCE [LARGE SCALE GENOMIC DNA]</scope>
    <source>
        <strain evidence="3">Ps</strain>
    </source>
</reference>
<dbReference type="Gene3D" id="3.60.40.10">
    <property type="entry name" value="PPM-type phosphatase domain"/>
    <property type="match status" value="1"/>
</dbReference>
<keyword evidence="3" id="KW-1185">Reference proteome</keyword>
<dbReference type="CDD" id="cd00143">
    <property type="entry name" value="PP2Cc"/>
    <property type="match status" value="1"/>
</dbReference>
<gene>
    <name evidence="2" type="ORF">HEPPS_05650</name>
</gene>
<name>A0A0G7ZNP8_9MOLU</name>
<dbReference type="SUPFAM" id="SSF81606">
    <property type="entry name" value="PP2C-like"/>
    <property type="match status" value="1"/>
</dbReference>
<dbReference type="AlphaFoldDB" id="A0A0G7ZNP8"/>
<protein>
    <submittedName>
        <fullName evidence="2">| stp / Serine/threonine phosphatase stp |:213122 Forward</fullName>
    </submittedName>
</protein>
<dbReference type="EMBL" id="CWGI01000001">
    <property type="protein sequence ID" value="CRX37334.1"/>
    <property type="molecule type" value="Genomic_DNA"/>
</dbReference>
<dbReference type="SMART" id="SM00331">
    <property type="entry name" value="PP2C_SIG"/>
    <property type="match status" value="1"/>
</dbReference>
<dbReference type="SMART" id="SM00332">
    <property type="entry name" value="PP2Cc"/>
    <property type="match status" value="1"/>
</dbReference>
<dbReference type="InterPro" id="IPR036457">
    <property type="entry name" value="PPM-type-like_dom_sf"/>
</dbReference>
<evidence type="ECO:0000313" key="2">
    <source>
        <dbReference type="EMBL" id="CRX37334.1"/>
    </source>
</evidence>
<evidence type="ECO:0000313" key="3">
    <source>
        <dbReference type="Proteomes" id="UP000242141"/>
    </source>
</evidence>
<proteinExistence type="predicted"/>